<dbReference type="InterPro" id="IPR000835">
    <property type="entry name" value="HTH_MarR-typ"/>
</dbReference>
<dbReference type="AlphaFoldDB" id="A0A244CLC4"/>
<dbReference type="RefSeq" id="WP_086745390.1">
    <property type="nucleotide sequence ID" value="NZ_MWPV01000006.1"/>
</dbReference>
<dbReference type="SMART" id="SM00347">
    <property type="entry name" value="HTH_MARR"/>
    <property type="match status" value="1"/>
</dbReference>
<dbReference type="EMBL" id="MWPV01000006">
    <property type="protein sequence ID" value="OUL56417.1"/>
    <property type="molecule type" value="Genomic_DNA"/>
</dbReference>
<dbReference type="PANTHER" id="PTHR42756:SF1">
    <property type="entry name" value="TRANSCRIPTIONAL REPRESSOR OF EMRAB OPERON"/>
    <property type="match status" value="1"/>
</dbReference>
<dbReference type="GO" id="GO:0003700">
    <property type="term" value="F:DNA-binding transcription factor activity"/>
    <property type="evidence" value="ECO:0007669"/>
    <property type="project" value="InterPro"/>
</dbReference>
<evidence type="ECO:0000313" key="5">
    <source>
        <dbReference type="EMBL" id="OUL56417.1"/>
    </source>
</evidence>
<keyword evidence="3" id="KW-0804">Transcription</keyword>
<keyword evidence="2" id="KW-0238">DNA-binding</keyword>
<feature type="domain" description="HTH marR-type" evidence="4">
    <location>
        <begin position="9"/>
        <end position="140"/>
    </location>
</feature>
<comment type="caution">
    <text evidence="5">The sequence shown here is derived from an EMBL/GenBank/DDBJ whole genome shotgun (WGS) entry which is preliminary data.</text>
</comment>
<dbReference type="InterPro" id="IPR036390">
    <property type="entry name" value="WH_DNA-bd_sf"/>
</dbReference>
<evidence type="ECO:0000313" key="6">
    <source>
        <dbReference type="Proteomes" id="UP000194841"/>
    </source>
</evidence>
<gene>
    <name evidence="5" type="ORF">B1199_17255</name>
</gene>
<evidence type="ECO:0000256" key="3">
    <source>
        <dbReference type="ARBA" id="ARBA00023163"/>
    </source>
</evidence>
<dbReference type="Pfam" id="PF01047">
    <property type="entry name" value="MarR"/>
    <property type="match status" value="1"/>
</dbReference>
<dbReference type="SUPFAM" id="SSF46785">
    <property type="entry name" value="Winged helix' DNA-binding domain"/>
    <property type="match status" value="1"/>
</dbReference>
<evidence type="ECO:0000256" key="1">
    <source>
        <dbReference type="ARBA" id="ARBA00023015"/>
    </source>
</evidence>
<accession>A0A244CLC4</accession>
<dbReference type="PROSITE" id="PS50995">
    <property type="entry name" value="HTH_MARR_2"/>
    <property type="match status" value="1"/>
</dbReference>
<dbReference type="OrthoDB" id="9806864at2"/>
<protein>
    <submittedName>
        <fullName evidence="5">MarR family transcriptional regulator</fullName>
    </submittedName>
</protein>
<dbReference type="Gene3D" id="1.10.10.10">
    <property type="entry name" value="Winged helix-like DNA-binding domain superfamily/Winged helix DNA-binding domain"/>
    <property type="match status" value="1"/>
</dbReference>
<dbReference type="PANTHER" id="PTHR42756">
    <property type="entry name" value="TRANSCRIPTIONAL REGULATOR, MARR"/>
    <property type="match status" value="1"/>
</dbReference>
<name>A0A244CLC4_PSEDV</name>
<keyword evidence="6" id="KW-1185">Reference proteome</keyword>
<proteinExistence type="predicted"/>
<dbReference type="InterPro" id="IPR036388">
    <property type="entry name" value="WH-like_DNA-bd_sf"/>
</dbReference>
<evidence type="ECO:0000256" key="2">
    <source>
        <dbReference type="ARBA" id="ARBA00023125"/>
    </source>
</evidence>
<dbReference type="Proteomes" id="UP000194841">
    <property type="component" value="Unassembled WGS sequence"/>
</dbReference>
<keyword evidence="1" id="KW-0805">Transcription regulation</keyword>
<sequence>MTYSQLQLDKQVCHRLYMASNALIRTYRPLLDALDLTYPQYVVMMALWQQDDITIQALLEKTAIDGGAMTLILKKMQSKDYLHVFASDEDKRRKVVKLTSKGRELAHQAQTIPEQIQCAFPSINQDDISQLIQLLDKVCHDLN</sequence>
<dbReference type="GO" id="GO:0003677">
    <property type="term" value="F:DNA binding"/>
    <property type="evidence" value="ECO:0007669"/>
    <property type="project" value="UniProtKB-KW"/>
</dbReference>
<evidence type="ECO:0000259" key="4">
    <source>
        <dbReference type="PROSITE" id="PS50995"/>
    </source>
</evidence>
<reference evidence="5 6" key="1">
    <citation type="submission" date="2017-02" db="EMBL/GenBank/DDBJ databases">
        <title>Pseudoalteromonas ulvae TC14 Genome.</title>
        <authorList>
            <person name="Molmeret M."/>
        </authorList>
    </citation>
    <scope>NUCLEOTIDE SEQUENCE [LARGE SCALE GENOMIC DNA]</scope>
    <source>
        <strain evidence="5">TC14</strain>
    </source>
</reference>
<organism evidence="5 6">
    <name type="scientific">Pseudoalteromonas ulvae</name>
    <dbReference type="NCBI Taxonomy" id="107327"/>
    <lineage>
        <taxon>Bacteria</taxon>
        <taxon>Pseudomonadati</taxon>
        <taxon>Pseudomonadota</taxon>
        <taxon>Gammaproteobacteria</taxon>
        <taxon>Alteromonadales</taxon>
        <taxon>Pseudoalteromonadaceae</taxon>
        <taxon>Pseudoalteromonas</taxon>
    </lineage>
</organism>